<dbReference type="Pfam" id="PF00535">
    <property type="entry name" value="Glycos_transf_2"/>
    <property type="match status" value="1"/>
</dbReference>
<name>A0A1T4LDF7_9BACT</name>
<dbReference type="GO" id="GO:0016740">
    <property type="term" value="F:transferase activity"/>
    <property type="evidence" value="ECO:0007669"/>
    <property type="project" value="UniProtKB-KW"/>
</dbReference>
<protein>
    <submittedName>
        <fullName evidence="2">Glycosyltransferase, GT2 family</fullName>
    </submittedName>
</protein>
<keyword evidence="3" id="KW-1185">Reference proteome</keyword>
<feature type="domain" description="Glycosyltransferase 2-like" evidence="1">
    <location>
        <begin position="5"/>
        <end position="112"/>
    </location>
</feature>
<reference evidence="2 3" key="1">
    <citation type="submission" date="2017-02" db="EMBL/GenBank/DDBJ databases">
        <authorList>
            <person name="Peterson S.W."/>
        </authorList>
    </citation>
    <scope>NUCLEOTIDE SEQUENCE [LARGE SCALE GENOMIC DNA]</scope>
    <source>
        <strain evidence="2 3">DSM 22335</strain>
    </source>
</reference>
<evidence type="ECO:0000313" key="2">
    <source>
        <dbReference type="EMBL" id="SJZ52755.1"/>
    </source>
</evidence>
<dbReference type="SUPFAM" id="SSF53448">
    <property type="entry name" value="Nucleotide-diphospho-sugar transferases"/>
    <property type="match status" value="1"/>
</dbReference>
<gene>
    <name evidence="2" type="ORF">SAMN04488132_102448</name>
</gene>
<evidence type="ECO:0000313" key="3">
    <source>
        <dbReference type="Proteomes" id="UP000190888"/>
    </source>
</evidence>
<dbReference type="EMBL" id="FUWH01000002">
    <property type="protein sequence ID" value="SJZ52755.1"/>
    <property type="molecule type" value="Genomic_DNA"/>
</dbReference>
<dbReference type="InterPro" id="IPR029044">
    <property type="entry name" value="Nucleotide-diphossugar_trans"/>
</dbReference>
<dbReference type="AlphaFoldDB" id="A0A1T4LDF7"/>
<dbReference type="RefSeq" id="WP_078830392.1">
    <property type="nucleotide sequence ID" value="NZ_FUWH01000002.1"/>
</dbReference>
<dbReference type="PANTHER" id="PTHR43685:SF2">
    <property type="entry name" value="GLYCOSYLTRANSFERASE 2-LIKE DOMAIN-CONTAINING PROTEIN"/>
    <property type="match status" value="1"/>
</dbReference>
<dbReference type="STRING" id="413434.SAMN04488132_102448"/>
<proteinExistence type="predicted"/>
<evidence type="ECO:0000259" key="1">
    <source>
        <dbReference type="Pfam" id="PF00535"/>
    </source>
</evidence>
<dbReference type="InterPro" id="IPR001173">
    <property type="entry name" value="Glyco_trans_2-like"/>
</dbReference>
<dbReference type="InterPro" id="IPR050834">
    <property type="entry name" value="Glycosyltransf_2"/>
</dbReference>
<sequence>MATVSVITICFNNLADLQATCASVDRQERHPDEHYIINGSTAPDIRQWLEHTPQPVYRKWINERDRGIADAFNKGIHLAAGEVTHLLNSGDLYASADVIAAMMQVFESDPAVQWTSGNLSMIRGGQPVTVGKPFEKDKLYRGMRSVLHPTWFVRKEVYGRIGGFKDYKIAMDYDLMCRIADEPYRYIDKTITVFDDTGISSTAYLRALKETRTVYESYYGRSMPMILWQLRLKTLHHLLNTGLGKWLFRIKKKLGGENW</sequence>
<keyword evidence="2" id="KW-0808">Transferase</keyword>
<dbReference type="Gene3D" id="3.90.550.10">
    <property type="entry name" value="Spore Coat Polysaccharide Biosynthesis Protein SpsA, Chain A"/>
    <property type="match status" value="1"/>
</dbReference>
<dbReference type="OrthoDB" id="9788101at2"/>
<dbReference type="PANTHER" id="PTHR43685">
    <property type="entry name" value="GLYCOSYLTRANSFERASE"/>
    <property type="match status" value="1"/>
</dbReference>
<organism evidence="2 3">
    <name type="scientific">Sediminibacterium ginsengisoli</name>
    <dbReference type="NCBI Taxonomy" id="413434"/>
    <lineage>
        <taxon>Bacteria</taxon>
        <taxon>Pseudomonadati</taxon>
        <taxon>Bacteroidota</taxon>
        <taxon>Chitinophagia</taxon>
        <taxon>Chitinophagales</taxon>
        <taxon>Chitinophagaceae</taxon>
        <taxon>Sediminibacterium</taxon>
    </lineage>
</organism>
<dbReference type="Proteomes" id="UP000190888">
    <property type="component" value="Unassembled WGS sequence"/>
</dbReference>
<accession>A0A1T4LDF7</accession>